<dbReference type="AlphaFoldDB" id="A0A167MRP4"/>
<proteinExistence type="predicted"/>
<protein>
    <submittedName>
        <fullName evidence="2">Uncharacterized protein</fullName>
    </submittedName>
</protein>
<gene>
    <name evidence="2" type="ORF">CALVIDRAFT_89481</name>
</gene>
<dbReference type="EMBL" id="KV417281">
    <property type="protein sequence ID" value="KZO96996.1"/>
    <property type="molecule type" value="Genomic_DNA"/>
</dbReference>
<evidence type="ECO:0000313" key="2">
    <source>
        <dbReference type="EMBL" id="KZO96996.1"/>
    </source>
</evidence>
<evidence type="ECO:0000256" key="1">
    <source>
        <dbReference type="SAM" id="MobiDB-lite"/>
    </source>
</evidence>
<accession>A0A167MRP4</accession>
<feature type="compositionally biased region" description="Polar residues" evidence="1">
    <location>
        <begin position="66"/>
        <end position="75"/>
    </location>
</feature>
<feature type="compositionally biased region" description="Low complexity" evidence="1">
    <location>
        <begin position="1"/>
        <end position="12"/>
    </location>
</feature>
<feature type="region of interest" description="Disordered" evidence="1">
    <location>
        <begin position="1"/>
        <end position="28"/>
    </location>
</feature>
<feature type="region of interest" description="Disordered" evidence="1">
    <location>
        <begin position="57"/>
        <end position="106"/>
    </location>
</feature>
<keyword evidence="3" id="KW-1185">Reference proteome</keyword>
<evidence type="ECO:0000313" key="3">
    <source>
        <dbReference type="Proteomes" id="UP000076738"/>
    </source>
</evidence>
<feature type="compositionally biased region" description="Basic residues" evidence="1">
    <location>
        <begin position="78"/>
        <end position="94"/>
    </location>
</feature>
<organism evidence="2 3">
    <name type="scientific">Calocera viscosa (strain TUFC12733)</name>
    <dbReference type="NCBI Taxonomy" id="1330018"/>
    <lineage>
        <taxon>Eukaryota</taxon>
        <taxon>Fungi</taxon>
        <taxon>Dikarya</taxon>
        <taxon>Basidiomycota</taxon>
        <taxon>Agaricomycotina</taxon>
        <taxon>Dacrymycetes</taxon>
        <taxon>Dacrymycetales</taxon>
        <taxon>Dacrymycetaceae</taxon>
        <taxon>Calocera</taxon>
    </lineage>
</organism>
<reference evidence="2 3" key="1">
    <citation type="journal article" date="2016" name="Mol. Biol. Evol.">
        <title>Comparative Genomics of Early-Diverging Mushroom-Forming Fungi Provides Insights into the Origins of Lignocellulose Decay Capabilities.</title>
        <authorList>
            <person name="Nagy L.G."/>
            <person name="Riley R."/>
            <person name="Tritt A."/>
            <person name="Adam C."/>
            <person name="Daum C."/>
            <person name="Floudas D."/>
            <person name="Sun H."/>
            <person name="Yadav J.S."/>
            <person name="Pangilinan J."/>
            <person name="Larsson K.H."/>
            <person name="Matsuura K."/>
            <person name="Barry K."/>
            <person name="Labutti K."/>
            <person name="Kuo R."/>
            <person name="Ohm R.A."/>
            <person name="Bhattacharya S.S."/>
            <person name="Shirouzu T."/>
            <person name="Yoshinaga Y."/>
            <person name="Martin F.M."/>
            <person name="Grigoriev I.V."/>
            <person name="Hibbett D.S."/>
        </authorList>
    </citation>
    <scope>NUCLEOTIDE SEQUENCE [LARGE SCALE GENOMIC DNA]</scope>
    <source>
        <strain evidence="2 3">TUFC12733</strain>
    </source>
</reference>
<name>A0A167MRP4_CALVF</name>
<sequence length="106" mass="10740">MAQSLPAGARGLPVPPPPQRQNPRTGGDAFELYGVGNGLVGGVGVGGVGYAGAHLRAPPAPHVPQASASAQPLANGSTRRRRVSHGHRSSRIAKARGVNNVPPFPC</sequence>
<dbReference type="Proteomes" id="UP000076738">
    <property type="component" value="Unassembled WGS sequence"/>
</dbReference>